<dbReference type="InterPro" id="IPR000514">
    <property type="entry name" value="Glyco_hydro_39"/>
</dbReference>
<dbReference type="InterPro" id="IPR017853">
    <property type="entry name" value="GH"/>
</dbReference>
<dbReference type="InterPro" id="IPR051923">
    <property type="entry name" value="Glycosyl_Hydrolase_39"/>
</dbReference>
<evidence type="ECO:0000256" key="3">
    <source>
        <dbReference type="ARBA" id="ARBA00023295"/>
    </source>
</evidence>
<evidence type="ECO:0000256" key="1">
    <source>
        <dbReference type="ARBA" id="ARBA00008875"/>
    </source>
</evidence>
<evidence type="ECO:0000256" key="2">
    <source>
        <dbReference type="ARBA" id="ARBA00022801"/>
    </source>
</evidence>
<keyword evidence="3" id="KW-0326">Glycosidase</keyword>
<gene>
    <name evidence="5" type="ORF">QEH59_09660</name>
</gene>
<dbReference type="EMBL" id="JARXIC010000013">
    <property type="protein sequence ID" value="MDQ8194692.1"/>
    <property type="molecule type" value="Genomic_DNA"/>
</dbReference>
<dbReference type="Gene3D" id="3.20.20.80">
    <property type="entry name" value="Glycosidases"/>
    <property type="match status" value="1"/>
</dbReference>
<dbReference type="Gene3D" id="2.60.40.1500">
    <property type="entry name" value="Glycosyl hydrolase domain, family 39"/>
    <property type="match status" value="1"/>
</dbReference>
<accession>A0ABU1AJ15</accession>
<name>A0ABU1AJ15_9BACT</name>
<dbReference type="RefSeq" id="WP_308985159.1">
    <property type="nucleotide sequence ID" value="NZ_JARXIC010000013.1"/>
</dbReference>
<evidence type="ECO:0000259" key="4">
    <source>
        <dbReference type="Pfam" id="PF01229"/>
    </source>
</evidence>
<keyword evidence="2" id="KW-0378">Hydrolase</keyword>
<dbReference type="PANTHER" id="PTHR12631">
    <property type="entry name" value="ALPHA-L-IDURONIDASE"/>
    <property type="match status" value="1"/>
</dbReference>
<dbReference type="PRINTS" id="PR00745">
    <property type="entry name" value="GLHYDRLASE39"/>
</dbReference>
<dbReference type="PANTHER" id="PTHR12631:SF10">
    <property type="entry name" value="BETA-XYLOSIDASE-LIKE PROTEIN-RELATED"/>
    <property type="match status" value="1"/>
</dbReference>
<sequence length="512" mass="58584">MAKRLNHPWKSIITMGRAHDLLRHDVMQHLAYLQQEIGYRYCRFHALFHDDMAVVERMQDGRLHFHWHHIDKIFDALLSIGLKPFVELNSMPLAMASGAKTMFFYQMNVTPPKSYTEWEDLIEAFSRHCIDRYGIAEVRTWYFEVWNEPNLSNFWSSNRDEYFKLYSHAASGVKKADAQLRIGGPATAGGAWVSETIQYCADNNVPLDFVSTHSYPQDEQNLFEDGLSPHQPGEYFIDIVRSVQEAVASSAMPDLEIHWTEWNTQSALNKEAVSWSNNIYVDNAFAASFIVKHMLALDEACDSLGWWIASDIFEEYGYSQNPFSCNYGLLTNHGLPKASCNAFRLLARMTGELIESNQSSQYGEHRGACVTRDGDVLKALLWYHPPLVSVEQAETWAYDIQLPVESRDSVRYLVTSAWIRAHKGSFWETWCEVDRPNHLSPFEVQAFRDMAEPEMTVAQAIALDGQLQLAGALKPYEVKYFELRPQPPVSIGKGSDLTAWTELDAKLNESVR</sequence>
<dbReference type="SUPFAM" id="SSF51011">
    <property type="entry name" value="Glycosyl hydrolase domain"/>
    <property type="match status" value="1"/>
</dbReference>
<reference evidence="5 6" key="1">
    <citation type="submission" date="2023-04" db="EMBL/GenBank/DDBJ databases">
        <title>A novel bacteria isolated from coastal sediment.</title>
        <authorList>
            <person name="Liu X.-J."/>
            <person name="Du Z.-J."/>
        </authorList>
    </citation>
    <scope>NUCLEOTIDE SEQUENCE [LARGE SCALE GENOMIC DNA]</scope>
    <source>
        <strain evidence="5 6">SDUM461004</strain>
    </source>
</reference>
<keyword evidence="6" id="KW-1185">Reference proteome</keyword>
<comment type="similarity">
    <text evidence="1">Belongs to the glycosyl hydrolase 39 family.</text>
</comment>
<dbReference type="PROSITE" id="PS01027">
    <property type="entry name" value="GLYCOSYL_HYDROL_F39"/>
    <property type="match status" value="1"/>
</dbReference>
<protein>
    <recommendedName>
        <fullName evidence="4">Glycosyl hydrolases family 39 N-terminal catalytic domain-containing protein</fullName>
    </recommendedName>
</protein>
<organism evidence="5 6">
    <name type="scientific">Thalassobacterium sedimentorum</name>
    <dbReference type="NCBI Taxonomy" id="3041258"/>
    <lineage>
        <taxon>Bacteria</taxon>
        <taxon>Pseudomonadati</taxon>
        <taxon>Verrucomicrobiota</taxon>
        <taxon>Opitutia</taxon>
        <taxon>Puniceicoccales</taxon>
        <taxon>Coraliomargaritaceae</taxon>
        <taxon>Thalassobacterium</taxon>
    </lineage>
</organism>
<evidence type="ECO:0000313" key="6">
    <source>
        <dbReference type="Proteomes" id="UP001243717"/>
    </source>
</evidence>
<comment type="caution">
    <text evidence="5">The sequence shown here is derived from an EMBL/GenBank/DDBJ whole genome shotgun (WGS) entry which is preliminary data.</text>
</comment>
<dbReference type="Pfam" id="PF01229">
    <property type="entry name" value="Glyco_hydro_39"/>
    <property type="match status" value="1"/>
</dbReference>
<dbReference type="Proteomes" id="UP001243717">
    <property type="component" value="Unassembled WGS sequence"/>
</dbReference>
<evidence type="ECO:0000313" key="5">
    <source>
        <dbReference type="EMBL" id="MDQ8194692.1"/>
    </source>
</evidence>
<dbReference type="InterPro" id="IPR049165">
    <property type="entry name" value="GH39_as"/>
</dbReference>
<feature type="domain" description="Glycosyl hydrolases family 39 N-terminal catalytic" evidence="4">
    <location>
        <begin position="3"/>
        <end position="468"/>
    </location>
</feature>
<proteinExistence type="inferred from homology"/>
<dbReference type="InterPro" id="IPR049166">
    <property type="entry name" value="GH39_cat"/>
</dbReference>
<dbReference type="SUPFAM" id="SSF51445">
    <property type="entry name" value="(Trans)glycosidases"/>
    <property type="match status" value="1"/>
</dbReference>